<feature type="transmembrane region" description="Helical" evidence="1">
    <location>
        <begin position="111"/>
        <end position="129"/>
    </location>
</feature>
<keyword evidence="1" id="KW-0812">Transmembrane</keyword>
<gene>
    <name evidence="2" type="ORF">FEG63_14400</name>
</gene>
<dbReference type="EMBL" id="VBSB01000008">
    <property type="protein sequence ID" value="NTY60738.1"/>
    <property type="molecule type" value="Genomic_DNA"/>
</dbReference>
<keyword evidence="3" id="KW-1185">Reference proteome</keyword>
<feature type="transmembrane region" description="Helical" evidence="1">
    <location>
        <begin position="201"/>
        <end position="221"/>
    </location>
</feature>
<evidence type="ECO:0000313" key="2">
    <source>
        <dbReference type="EMBL" id="NTY60738.1"/>
    </source>
</evidence>
<name>A0ABX2JVU8_9MYCO</name>
<evidence type="ECO:0000256" key="1">
    <source>
        <dbReference type="SAM" id="Phobius"/>
    </source>
</evidence>
<feature type="transmembrane region" description="Helical" evidence="1">
    <location>
        <begin position="141"/>
        <end position="161"/>
    </location>
</feature>
<feature type="transmembrane region" description="Helical" evidence="1">
    <location>
        <begin position="28"/>
        <end position="48"/>
    </location>
</feature>
<dbReference type="RefSeq" id="WP_174398524.1">
    <property type="nucleotide sequence ID" value="NZ_VBSB01000008.1"/>
</dbReference>
<sequence length="273" mass="29001">MLGGMTLAAGSDDCPLWQGFDFSAAATIYSQLTGVLAGFAFVAITLMLNRQHRREALGVGDPVEELAQDRRNIAALGCAFLGLLATTVMYATISAERACALTDGRVASEEVLAGVAFAFSPYTLLFAAVQLVSAASLGTHLRFIVAVIVPPIVVMFVLAGLDDLALSMAAPPDNPVPHEPLQPVWSANGLSLWDLAHTLSLWLPLGTFVVCAVIWWLGRAVRRAEGSPARPMALALTSLPYVSLALVLYVVWQSCWRKALACHSSAGRITIPA</sequence>
<keyword evidence="1" id="KW-0472">Membrane</keyword>
<reference evidence="2 3" key="1">
    <citation type="submission" date="2019-05" db="EMBL/GenBank/DDBJ databases">
        <title>Mycolicibacterium sphagni ENV482 genome assembly.</title>
        <authorList>
            <person name="Chen W."/>
            <person name="Faulkner N.W."/>
            <person name="Hyman M.R."/>
        </authorList>
    </citation>
    <scope>NUCLEOTIDE SEQUENCE [LARGE SCALE GENOMIC DNA]</scope>
    <source>
        <strain evidence="2 3">ENV482</strain>
    </source>
</reference>
<feature type="transmembrane region" description="Helical" evidence="1">
    <location>
        <begin position="73"/>
        <end position="91"/>
    </location>
</feature>
<keyword evidence="1" id="KW-1133">Transmembrane helix</keyword>
<feature type="transmembrane region" description="Helical" evidence="1">
    <location>
        <begin position="233"/>
        <end position="252"/>
    </location>
</feature>
<accession>A0ABX2JVU8</accession>
<proteinExistence type="predicted"/>
<organism evidence="2 3">
    <name type="scientific">Mycolicibacterium sphagni</name>
    <dbReference type="NCBI Taxonomy" id="1786"/>
    <lineage>
        <taxon>Bacteria</taxon>
        <taxon>Bacillati</taxon>
        <taxon>Actinomycetota</taxon>
        <taxon>Actinomycetes</taxon>
        <taxon>Mycobacteriales</taxon>
        <taxon>Mycobacteriaceae</taxon>
        <taxon>Mycolicibacterium</taxon>
    </lineage>
</organism>
<evidence type="ECO:0000313" key="3">
    <source>
        <dbReference type="Proteomes" id="UP000708347"/>
    </source>
</evidence>
<comment type="caution">
    <text evidence="2">The sequence shown here is derived from an EMBL/GenBank/DDBJ whole genome shotgun (WGS) entry which is preliminary data.</text>
</comment>
<dbReference type="Proteomes" id="UP000708347">
    <property type="component" value="Unassembled WGS sequence"/>
</dbReference>
<protein>
    <submittedName>
        <fullName evidence="2">Uncharacterized protein</fullName>
    </submittedName>
</protein>